<accession>A0ACB0JWZ0</accession>
<comment type="caution">
    <text evidence="1">The sequence shown here is derived from an EMBL/GenBank/DDBJ whole genome shotgun (WGS) entry which is preliminary data.</text>
</comment>
<evidence type="ECO:0000313" key="2">
    <source>
        <dbReference type="Proteomes" id="UP001177021"/>
    </source>
</evidence>
<gene>
    <name evidence="1" type="ORF">MILVUS5_LOCUS17491</name>
</gene>
<organism evidence="1 2">
    <name type="scientific">Trifolium pratense</name>
    <name type="common">Red clover</name>
    <dbReference type="NCBI Taxonomy" id="57577"/>
    <lineage>
        <taxon>Eukaryota</taxon>
        <taxon>Viridiplantae</taxon>
        <taxon>Streptophyta</taxon>
        <taxon>Embryophyta</taxon>
        <taxon>Tracheophyta</taxon>
        <taxon>Spermatophyta</taxon>
        <taxon>Magnoliopsida</taxon>
        <taxon>eudicotyledons</taxon>
        <taxon>Gunneridae</taxon>
        <taxon>Pentapetalae</taxon>
        <taxon>rosids</taxon>
        <taxon>fabids</taxon>
        <taxon>Fabales</taxon>
        <taxon>Fabaceae</taxon>
        <taxon>Papilionoideae</taxon>
        <taxon>50 kb inversion clade</taxon>
        <taxon>NPAAA clade</taxon>
        <taxon>Hologalegina</taxon>
        <taxon>IRL clade</taxon>
        <taxon>Trifolieae</taxon>
        <taxon>Trifolium</taxon>
    </lineage>
</organism>
<keyword evidence="2" id="KW-1185">Reference proteome</keyword>
<evidence type="ECO:0000313" key="1">
    <source>
        <dbReference type="EMBL" id="CAJ2649376.1"/>
    </source>
</evidence>
<dbReference type="EMBL" id="CASHSV030000109">
    <property type="protein sequence ID" value="CAJ2649376.1"/>
    <property type="molecule type" value="Genomic_DNA"/>
</dbReference>
<reference evidence="1" key="1">
    <citation type="submission" date="2023-10" db="EMBL/GenBank/DDBJ databases">
        <authorList>
            <person name="Rodriguez Cubillos JULIANA M."/>
            <person name="De Vega J."/>
        </authorList>
    </citation>
    <scope>NUCLEOTIDE SEQUENCE</scope>
</reference>
<name>A0ACB0JWZ0_TRIPR</name>
<sequence>MRKKSIPSCSFHNPVSSINHANLQGLTRMFKCDLCGKSFCYGNALSGHKSSHKKQKTHHHDAINKGTTINITWSLSSSSSSPHHDDNEKQEHSCCQICKKFFPSNKALHGHMRSHKRDVKKVIHPSPTTSSLEHNNDVDEDRFLLRASVIDLSKYFPQV</sequence>
<dbReference type="Proteomes" id="UP001177021">
    <property type="component" value="Unassembled WGS sequence"/>
</dbReference>
<proteinExistence type="predicted"/>
<protein>
    <submittedName>
        <fullName evidence="1">Uncharacterized protein</fullName>
    </submittedName>
</protein>